<gene>
    <name evidence="3" type="ORF">DI09_150p30</name>
</gene>
<reference evidence="3 4" key="1">
    <citation type="submission" date="2014-04" db="EMBL/GenBank/DDBJ databases">
        <title>A new species of microsporidia sheds light on the evolution of extreme parasitism.</title>
        <authorList>
            <person name="Haag K.L."/>
            <person name="James T.Y."/>
            <person name="Larsson R."/>
            <person name="Schaer T.M."/>
            <person name="Refardt D."/>
            <person name="Pombert J.-F."/>
            <person name="Ebert D."/>
        </authorList>
    </citation>
    <scope>NUCLEOTIDE SEQUENCE [LARGE SCALE GENOMIC DNA]</scope>
    <source>
        <strain evidence="3 4">UGP3</strain>
        <tissue evidence="3">Spores</tissue>
    </source>
</reference>
<keyword evidence="1" id="KW-0694">RNA-binding</keyword>
<dbReference type="GeneID" id="25258499"/>
<comment type="caution">
    <text evidence="3">The sequence shown here is derived from an EMBL/GenBank/DDBJ whole genome shotgun (WGS) entry which is preliminary data.</text>
</comment>
<dbReference type="PROSITE" id="PS50102">
    <property type="entry name" value="RRM"/>
    <property type="match status" value="1"/>
</dbReference>
<sequence length="102" mass="11561">MAEIRKNESAYTGPISNVLGIFGLSMYTTEKTLEDIYEPYGNVESFKLIYDRDSRRSHAFGFVTFVNEALAEKALTSTNGMRQDAQEPFDSHSKGYQVAFYP</sequence>
<dbReference type="Pfam" id="PF00076">
    <property type="entry name" value="RRM_1"/>
    <property type="match status" value="1"/>
</dbReference>
<dbReference type="AlphaFoldDB" id="A0A098VXW4"/>
<organism evidence="3 4">
    <name type="scientific">Mitosporidium daphniae</name>
    <dbReference type="NCBI Taxonomy" id="1485682"/>
    <lineage>
        <taxon>Eukaryota</taxon>
        <taxon>Fungi</taxon>
        <taxon>Fungi incertae sedis</taxon>
        <taxon>Microsporidia</taxon>
        <taxon>Mitosporidium</taxon>
    </lineage>
</organism>
<evidence type="ECO:0000313" key="4">
    <source>
        <dbReference type="Proteomes" id="UP000029725"/>
    </source>
</evidence>
<keyword evidence="4" id="KW-1185">Reference proteome</keyword>
<dbReference type="RefSeq" id="XP_013239052.1">
    <property type="nucleotide sequence ID" value="XM_013383598.1"/>
</dbReference>
<evidence type="ECO:0000259" key="2">
    <source>
        <dbReference type="PROSITE" id="PS50102"/>
    </source>
</evidence>
<dbReference type="Proteomes" id="UP000029725">
    <property type="component" value="Unassembled WGS sequence"/>
</dbReference>
<dbReference type="InterPro" id="IPR000504">
    <property type="entry name" value="RRM_dom"/>
</dbReference>
<dbReference type="SMART" id="SM00360">
    <property type="entry name" value="RRM"/>
    <property type="match status" value="1"/>
</dbReference>
<name>A0A098VXW4_9MICR</name>
<dbReference type="HOGENOM" id="CLU_2278134_0_0_1"/>
<accession>A0A098VXW4</accession>
<dbReference type="SUPFAM" id="SSF54928">
    <property type="entry name" value="RNA-binding domain, RBD"/>
    <property type="match status" value="1"/>
</dbReference>
<proteinExistence type="predicted"/>
<dbReference type="Gene3D" id="3.30.70.330">
    <property type="match status" value="1"/>
</dbReference>
<evidence type="ECO:0000256" key="1">
    <source>
        <dbReference type="PROSITE-ProRule" id="PRU00176"/>
    </source>
</evidence>
<feature type="domain" description="RRM" evidence="2">
    <location>
        <begin position="17"/>
        <end position="102"/>
    </location>
</feature>
<dbReference type="VEuPathDB" id="MicrosporidiaDB:DI09_150p30"/>
<dbReference type="PANTHER" id="PTHR48034">
    <property type="entry name" value="TRANSFORMER-2 SEX-DETERMINING PROTEIN-RELATED"/>
    <property type="match status" value="1"/>
</dbReference>
<dbReference type="OrthoDB" id="439808at2759"/>
<protein>
    <recommendedName>
        <fullName evidence="2">RRM domain-containing protein</fullName>
    </recommendedName>
</protein>
<dbReference type="EMBL" id="JMKJ01000056">
    <property type="protein sequence ID" value="KGG52616.1"/>
    <property type="molecule type" value="Genomic_DNA"/>
</dbReference>
<dbReference type="InterPro" id="IPR012677">
    <property type="entry name" value="Nucleotide-bd_a/b_plait_sf"/>
</dbReference>
<evidence type="ECO:0000313" key="3">
    <source>
        <dbReference type="EMBL" id="KGG52616.1"/>
    </source>
</evidence>
<dbReference type="InterPro" id="IPR035979">
    <property type="entry name" value="RBD_domain_sf"/>
</dbReference>
<dbReference type="InterPro" id="IPR050441">
    <property type="entry name" value="RBM"/>
</dbReference>
<dbReference type="GO" id="GO:0003723">
    <property type="term" value="F:RNA binding"/>
    <property type="evidence" value="ECO:0007669"/>
    <property type="project" value="UniProtKB-UniRule"/>
</dbReference>